<dbReference type="Proteomes" id="UP001161707">
    <property type="component" value="Unassembled WGS sequence"/>
</dbReference>
<dbReference type="AlphaFoldDB" id="A0AA42QWX5"/>
<dbReference type="EMBL" id="JAOCIY010000016">
    <property type="protein sequence ID" value="MDH1479366.1"/>
    <property type="molecule type" value="Genomic_DNA"/>
</dbReference>
<reference evidence="2" key="1">
    <citation type="submission" date="2022-09" db="EMBL/GenBank/DDBJ databases">
        <title>Intensive care unit water sources are persistently colonized with multi-drug resistant bacteria and are the site of extensive horizontal gene transfer of antibiotic resistance genes.</title>
        <authorList>
            <person name="Diorio-Toth L."/>
        </authorList>
    </citation>
    <scope>NUCLEOTIDE SEQUENCE</scope>
    <source>
        <strain evidence="2">GD03711</strain>
    </source>
</reference>
<dbReference type="EC" id="2.4.-.-" evidence="2"/>
<evidence type="ECO:0000313" key="3">
    <source>
        <dbReference type="Proteomes" id="UP001161707"/>
    </source>
</evidence>
<dbReference type="InterPro" id="IPR001173">
    <property type="entry name" value="Glyco_trans_2-like"/>
</dbReference>
<dbReference type="PANTHER" id="PTHR22916:SF3">
    <property type="entry name" value="UDP-GLCNAC:BETAGAL BETA-1,3-N-ACETYLGLUCOSAMINYLTRANSFERASE-LIKE PROTEIN 1"/>
    <property type="match status" value="1"/>
</dbReference>
<evidence type="ECO:0000313" key="2">
    <source>
        <dbReference type="EMBL" id="MDH1479366.1"/>
    </source>
</evidence>
<accession>A0AA42QWX5</accession>
<protein>
    <submittedName>
        <fullName evidence="2">Glycosyltransferase</fullName>
        <ecNumber evidence="2">2.4.-.-</ecNumber>
    </submittedName>
</protein>
<sequence length="339" mass="39715">MIELNEEQIKNNWVTSIDEIKVSICCIAYNQELYISEAIDSFLKQKTSFPFEILISDDCSSDATKEIIERYVRKFPGIIKSVGVDKNLGANGNILNVFSHAKGNYIAFCEGDDYWIDDNKLQVQFEAMESNPDIKFSFHPCYLQKNDKLNESRSFYKGPNFKLFNINDVLSSLNQFAPTASYMFHISVIDIIPDWFTKAPVGDLFLELYGMKKNEGLYIPNIHSVYRIASLGSWSTETQKETTTHKNRHLKLIEYLTFAQKDFPEYVNAFSRKKAYIFLSLATRAVKVGNYQDFKKYLKAANEHYEKLDFRHNFFNYMHKYPQFIRMFITIKNRFLQNK</sequence>
<dbReference type="GO" id="GO:0016758">
    <property type="term" value="F:hexosyltransferase activity"/>
    <property type="evidence" value="ECO:0007669"/>
    <property type="project" value="UniProtKB-ARBA"/>
</dbReference>
<dbReference type="RefSeq" id="WP_280022409.1">
    <property type="nucleotide sequence ID" value="NZ_CP162154.1"/>
</dbReference>
<dbReference type="Pfam" id="PF00535">
    <property type="entry name" value="Glycos_transf_2"/>
    <property type="match status" value="1"/>
</dbReference>
<feature type="domain" description="Glycosyltransferase 2-like" evidence="1">
    <location>
        <begin position="23"/>
        <end position="154"/>
    </location>
</feature>
<gene>
    <name evidence="2" type="ORF">N5E88_07670</name>
</gene>
<keyword evidence="2" id="KW-0808">Transferase</keyword>
<dbReference type="InterPro" id="IPR029044">
    <property type="entry name" value="Nucleotide-diphossugar_trans"/>
</dbReference>
<keyword evidence="2" id="KW-0328">Glycosyltransferase</keyword>
<dbReference type="Gene3D" id="3.90.550.10">
    <property type="entry name" value="Spore Coat Polysaccharide Biosynthesis Protein SpsA, Chain A"/>
    <property type="match status" value="1"/>
</dbReference>
<organism evidence="2 3">
    <name type="scientific">Enterobacter cloacae</name>
    <dbReference type="NCBI Taxonomy" id="550"/>
    <lineage>
        <taxon>Bacteria</taxon>
        <taxon>Pseudomonadati</taxon>
        <taxon>Pseudomonadota</taxon>
        <taxon>Gammaproteobacteria</taxon>
        <taxon>Enterobacterales</taxon>
        <taxon>Enterobacteriaceae</taxon>
        <taxon>Enterobacter</taxon>
        <taxon>Enterobacter cloacae complex</taxon>
    </lineage>
</organism>
<proteinExistence type="predicted"/>
<dbReference type="SUPFAM" id="SSF53448">
    <property type="entry name" value="Nucleotide-diphospho-sugar transferases"/>
    <property type="match status" value="1"/>
</dbReference>
<evidence type="ECO:0000259" key="1">
    <source>
        <dbReference type="Pfam" id="PF00535"/>
    </source>
</evidence>
<comment type="caution">
    <text evidence="2">The sequence shown here is derived from an EMBL/GenBank/DDBJ whole genome shotgun (WGS) entry which is preliminary data.</text>
</comment>
<dbReference type="PANTHER" id="PTHR22916">
    <property type="entry name" value="GLYCOSYLTRANSFERASE"/>
    <property type="match status" value="1"/>
</dbReference>
<name>A0AA42QWX5_ENTCL</name>